<proteinExistence type="inferred from homology"/>
<keyword evidence="6 10" id="KW-1133">Transmembrane helix</keyword>
<evidence type="ECO:0000256" key="8">
    <source>
        <dbReference type="ARBA" id="ARBA00023136"/>
    </source>
</evidence>
<comment type="similarity">
    <text evidence="2 10">Belongs to the MscL family.</text>
</comment>
<feature type="transmembrane region" description="Helical" evidence="10">
    <location>
        <begin position="21"/>
        <end position="47"/>
    </location>
</feature>
<evidence type="ECO:0000256" key="9">
    <source>
        <dbReference type="ARBA" id="ARBA00023303"/>
    </source>
</evidence>
<dbReference type="PRINTS" id="PR01264">
    <property type="entry name" value="MECHCHANNEL"/>
</dbReference>
<evidence type="ECO:0000256" key="5">
    <source>
        <dbReference type="ARBA" id="ARBA00022692"/>
    </source>
</evidence>
<dbReference type="Pfam" id="PF01741">
    <property type="entry name" value="MscL"/>
    <property type="match status" value="1"/>
</dbReference>
<organism evidence="11 12">
    <name type="scientific">Cytobacillus citreus</name>
    <dbReference type="NCBI Taxonomy" id="2833586"/>
    <lineage>
        <taxon>Bacteria</taxon>
        <taxon>Bacillati</taxon>
        <taxon>Bacillota</taxon>
        <taxon>Bacilli</taxon>
        <taxon>Bacillales</taxon>
        <taxon>Bacillaceae</taxon>
        <taxon>Cytobacillus</taxon>
    </lineage>
</organism>
<comment type="subcellular location">
    <subcellularLocation>
        <location evidence="1 10">Cell membrane</location>
        <topology evidence="1 10">Multi-pass membrane protein</topology>
    </subcellularLocation>
</comment>
<keyword evidence="12" id="KW-1185">Reference proteome</keyword>
<dbReference type="NCBIfam" id="TIGR00220">
    <property type="entry name" value="mscL"/>
    <property type="match status" value="1"/>
</dbReference>
<evidence type="ECO:0000256" key="3">
    <source>
        <dbReference type="ARBA" id="ARBA00022448"/>
    </source>
</evidence>
<dbReference type="PANTHER" id="PTHR30266">
    <property type="entry name" value="MECHANOSENSITIVE CHANNEL MSCL"/>
    <property type="match status" value="1"/>
</dbReference>
<dbReference type="RefSeq" id="WP_213103593.1">
    <property type="nucleotide sequence ID" value="NZ_JAGYPM010000004.1"/>
</dbReference>
<evidence type="ECO:0000256" key="10">
    <source>
        <dbReference type="HAMAP-Rule" id="MF_00115"/>
    </source>
</evidence>
<dbReference type="HAMAP" id="MF_00115">
    <property type="entry name" value="MscL"/>
    <property type="match status" value="1"/>
</dbReference>
<gene>
    <name evidence="10 11" type="primary">mscL</name>
    <name evidence="11" type="ORF">KHA94_18445</name>
</gene>
<name>A0ABS5NXM6_9BACI</name>
<comment type="subunit">
    <text evidence="10">Homopentamer.</text>
</comment>
<keyword evidence="3 10" id="KW-0813">Transport</keyword>
<comment type="function">
    <text evidence="10">Channel that opens in response to stretch forces in the membrane lipid bilayer. May participate in the regulation of osmotic pressure changes within the cell.</text>
</comment>
<keyword evidence="7 10" id="KW-0406">Ion transport</keyword>
<dbReference type="EMBL" id="JAGYPM010000004">
    <property type="protein sequence ID" value="MBS4192149.1"/>
    <property type="molecule type" value="Genomic_DNA"/>
</dbReference>
<keyword evidence="5 10" id="KW-0812">Transmembrane</keyword>
<sequence>MWSDFKKFAFKGNVLDLAIGVVIGGAFGKIVTSLVENIIVPLTGLLLGGIDLTKQLVITVGKAEINIGAFAQSILDFLIISFSIFIFIRIINKHFSKKEEQKPAPVEVDKTEALLTEIRDLLKEK</sequence>
<feature type="transmembrane region" description="Helical" evidence="10">
    <location>
        <begin position="67"/>
        <end position="88"/>
    </location>
</feature>
<keyword evidence="8 10" id="KW-0472">Membrane</keyword>
<dbReference type="InterPro" id="IPR036019">
    <property type="entry name" value="MscL_channel"/>
</dbReference>
<keyword evidence="9 10" id="KW-0407">Ion channel</keyword>
<reference evidence="11 12" key="1">
    <citation type="submission" date="2021-05" db="EMBL/GenBank/DDBJ databases">
        <title>Novel Bacillus species.</title>
        <authorList>
            <person name="Liu G."/>
        </authorList>
    </citation>
    <scope>NUCLEOTIDE SEQUENCE [LARGE SCALE GENOMIC DNA]</scope>
    <source>
        <strain evidence="11 12">FJAT-49705</strain>
    </source>
</reference>
<evidence type="ECO:0000313" key="11">
    <source>
        <dbReference type="EMBL" id="MBS4192149.1"/>
    </source>
</evidence>
<evidence type="ECO:0000313" key="12">
    <source>
        <dbReference type="Proteomes" id="UP000681027"/>
    </source>
</evidence>
<protein>
    <recommendedName>
        <fullName evidence="10">Large-conductance mechanosensitive channel</fullName>
    </recommendedName>
</protein>
<dbReference type="Gene3D" id="1.10.1200.120">
    <property type="entry name" value="Large-conductance mechanosensitive channel, MscL, domain 1"/>
    <property type="match status" value="1"/>
</dbReference>
<dbReference type="PANTHER" id="PTHR30266:SF2">
    <property type="entry name" value="LARGE-CONDUCTANCE MECHANOSENSITIVE CHANNEL"/>
    <property type="match status" value="1"/>
</dbReference>
<evidence type="ECO:0000256" key="4">
    <source>
        <dbReference type="ARBA" id="ARBA00022475"/>
    </source>
</evidence>
<keyword evidence="4 10" id="KW-1003">Cell membrane</keyword>
<dbReference type="InterPro" id="IPR037673">
    <property type="entry name" value="MSC/AndL"/>
</dbReference>
<dbReference type="SUPFAM" id="SSF81330">
    <property type="entry name" value="Gated mechanosensitive channel"/>
    <property type="match status" value="1"/>
</dbReference>
<accession>A0ABS5NXM6</accession>
<evidence type="ECO:0000256" key="6">
    <source>
        <dbReference type="ARBA" id="ARBA00022989"/>
    </source>
</evidence>
<comment type="caution">
    <text evidence="11">The sequence shown here is derived from an EMBL/GenBank/DDBJ whole genome shotgun (WGS) entry which is preliminary data.</text>
</comment>
<dbReference type="InterPro" id="IPR019823">
    <property type="entry name" value="Mechanosensitive_channel_CS"/>
</dbReference>
<evidence type="ECO:0000256" key="7">
    <source>
        <dbReference type="ARBA" id="ARBA00023065"/>
    </source>
</evidence>
<dbReference type="InterPro" id="IPR001185">
    <property type="entry name" value="MS_channel"/>
</dbReference>
<dbReference type="PROSITE" id="PS01327">
    <property type="entry name" value="MSCL"/>
    <property type="match status" value="1"/>
</dbReference>
<evidence type="ECO:0000256" key="1">
    <source>
        <dbReference type="ARBA" id="ARBA00004651"/>
    </source>
</evidence>
<evidence type="ECO:0000256" key="2">
    <source>
        <dbReference type="ARBA" id="ARBA00007254"/>
    </source>
</evidence>
<dbReference type="Proteomes" id="UP000681027">
    <property type="component" value="Unassembled WGS sequence"/>
</dbReference>